<dbReference type="SMART" id="SM00717">
    <property type="entry name" value="SANT"/>
    <property type="match status" value="1"/>
</dbReference>
<dbReference type="GO" id="GO:0000974">
    <property type="term" value="C:Prp19 complex"/>
    <property type="evidence" value="ECO:0007669"/>
    <property type="project" value="InterPro"/>
</dbReference>
<reference evidence="11" key="1">
    <citation type="journal article" date="2023" name="Nat. Commun.">
        <title>Diploid and tetraploid genomes of Acorus and the evolution of monocots.</title>
        <authorList>
            <person name="Ma L."/>
            <person name="Liu K.W."/>
            <person name="Li Z."/>
            <person name="Hsiao Y.Y."/>
            <person name="Qi Y."/>
            <person name="Fu T."/>
            <person name="Tang G.D."/>
            <person name="Zhang D."/>
            <person name="Sun W.H."/>
            <person name="Liu D.K."/>
            <person name="Li Y."/>
            <person name="Chen G.Z."/>
            <person name="Liu X.D."/>
            <person name="Liao X.Y."/>
            <person name="Jiang Y.T."/>
            <person name="Yu X."/>
            <person name="Hao Y."/>
            <person name="Huang J."/>
            <person name="Zhao X.W."/>
            <person name="Ke S."/>
            <person name="Chen Y.Y."/>
            <person name="Wu W.L."/>
            <person name="Hsu J.L."/>
            <person name="Lin Y.F."/>
            <person name="Huang M.D."/>
            <person name="Li C.Y."/>
            <person name="Huang L."/>
            <person name="Wang Z.W."/>
            <person name="Zhao X."/>
            <person name="Zhong W.Y."/>
            <person name="Peng D.H."/>
            <person name="Ahmad S."/>
            <person name="Lan S."/>
            <person name="Zhang J.S."/>
            <person name="Tsai W.C."/>
            <person name="Van de Peer Y."/>
            <person name="Liu Z.J."/>
        </authorList>
    </citation>
    <scope>NUCLEOTIDE SEQUENCE</scope>
    <source>
        <strain evidence="11">CP</strain>
    </source>
</reference>
<dbReference type="InterPro" id="IPR001005">
    <property type="entry name" value="SANT/Myb"/>
</dbReference>
<evidence type="ECO:0000259" key="10">
    <source>
        <dbReference type="PROSITE" id="PS51294"/>
    </source>
</evidence>
<dbReference type="SUPFAM" id="SSF46689">
    <property type="entry name" value="Homeodomain-like"/>
    <property type="match status" value="1"/>
</dbReference>
<feature type="domain" description="HTH myb-type" evidence="10">
    <location>
        <begin position="85"/>
        <end position="130"/>
    </location>
</feature>
<dbReference type="InterPro" id="IPR036188">
    <property type="entry name" value="FAD/NAD-bd_sf"/>
</dbReference>
<name>A0AAV9C393_ACOCL</name>
<dbReference type="PANTHER" id="PTHR45885">
    <property type="entry name" value="CELL DIVISION CYCLE 5-LIKE PROTEIN"/>
    <property type="match status" value="1"/>
</dbReference>
<dbReference type="GO" id="GO:0000398">
    <property type="term" value="P:mRNA splicing, via spliceosome"/>
    <property type="evidence" value="ECO:0007669"/>
    <property type="project" value="InterPro"/>
</dbReference>
<dbReference type="PROSITE" id="PS50090">
    <property type="entry name" value="MYB_LIKE"/>
    <property type="match status" value="1"/>
</dbReference>
<dbReference type="FunFam" id="1.10.10.60:FF:000091">
    <property type="entry name" value="CDC5 cell division cycle 5-like"/>
    <property type="match status" value="1"/>
</dbReference>
<sequence length="489" mass="55091">MHPLFQPRHCSQSGYGNGFRPPLRYGMAGKTNQLWKGRYPLKVKIFNFLVSSTGEATDKGQQIKVETGRTYDLCVVPSETETTEWTREEDERLLHLAKLMPTQWSTIAPIVGRTPSQCLERYEKLLDAACVKDENYELRDDPGKLRHARARLANTRGKKGKRKAREKQLKEARRLISLQKQRELKAAGIDNRHWKGKRKGIDYNAEIPFQKKPPPGFFDVTDEDRPVEQPKFPTTIEELEGKRRVDVEAQLRMQDIARNKIAQRQDAPFAILQANKLNDPVAARKRSKLMLPPPKISDHEWEKIAKMGYASALRGRAAHAFGDPCCFPFIAICLDDILGKGHGLLSGIALFFIITICIYSDVEISGALTLEPYSRSFSLDLSGPRVLYCTDPVVEMMLKSGASQHLEFKSILASLIYFGGKLHSVPDLRDAIFRDKSLGLAEKNRMTRFIRLVTGHIGSDGGGGLPEADTEAPMAEFMDRQGLSTKIKL</sequence>
<keyword evidence="3" id="KW-0507">mRNA processing</keyword>
<reference evidence="11" key="2">
    <citation type="submission" date="2023-06" db="EMBL/GenBank/DDBJ databases">
        <authorList>
            <person name="Ma L."/>
            <person name="Liu K.-W."/>
            <person name="Li Z."/>
            <person name="Hsiao Y.-Y."/>
            <person name="Qi Y."/>
            <person name="Fu T."/>
            <person name="Tang G."/>
            <person name="Zhang D."/>
            <person name="Sun W.-H."/>
            <person name="Liu D.-K."/>
            <person name="Li Y."/>
            <person name="Chen G.-Z."/>
            <person name="Liu X.-D."/>
            <person name="Liao X.-Y."/>
            <person name="Jiang Y.-T."/>
            <person name="Yu X."/>
            <person name="Hao Y."/>
            <person name="Huang J."/>
            <person name="Zhao X.-W."/>
            <person name="Ke S."/>
            <person name="Chen Y.-Y."/>
            <person name="Wu W.-L."/>
            <person name="Hsu J.-L."/>
            <person name="Lin Y.-F."/>
            <person name="Huang M.-D."/>
            <person name="Li C.-Y."/>
            <person name="Huang L."/>
            <person name="Wang Z.-W."/>
            <person name="Zhao X."/>
            <person name="Zhong W.-Y."/>
            <person name="Peng D.-H."/>
            <person name="Ahmad S."/>
            <person name="Lan S."/>
            <person name="Zhang J.-S."/>
            <person name="Tsai W.-C."/>
            <person name="Van De Peer Y."/>
            <person name="Liu Z.-J."/>
        </authorList>
    </citation>
    <scope>NUCLEOTIDE SEQUENCE</scope>
    <source>
        <strain evidence="11">CP</strain>
        <tissue evidence="11">Leaves</tissue>
    </source>
</reference>
<keyword evidence="4" id="KW-0747">Spliceosome</keyword>
<comment type="caution">
    <text evidence="11">The sequence shown here is derived from an EMBL/GenBank/DDBJ whole genome shotgun (WGS) entry which is preliminary data.</text>
</comment>
<dbReference type="PROSITE" id="PS51294">
    <property type="entry name" value="HTH_MYB"/>
    <property type="match status" value="1"/>
</dbReference>
<organism evidence="11 12">
    <name type="scientific">Acorus calamus</name>
    <name type="common">Sweet flag</name>
    <dbReference type="NCBI Taxonomy" id="4465"/>
    <lineage>
        <taxon>Eukaryota</taxon>
        <taxon>Viridiplantae</taxon>
        <taxon>Streptophyta</taxon>
        <taxon>Embryophyta</taxon>
        <taxon>Tracheophyta</taxon>
        <taxon>Spermatophyta</taxon>
        <taxon>Magnoliopsida</taxon>
        <taxon>Liliopsida</taxon>
        <taxon>Acoraceae</taxon>
        <taxon>Acorus</taxon>
    </lineage>
</organism>
<protein>
    <submittedName>
        <fullName evidence="11">Cell division cycle 5-like protein</fullName>
    </submittedName>
</protein>
<dbReference type="CDD" id="cd11659">
    <property type="entry name" value="SANT_CDC5_II"/>
    <property type="match status" value="1"/>
</dbReference>
<evidence type="ECO:0000256" key="3">
    <source>
        <dbReference type="ARBA" id="ARBA00022664"/>
    </source>
</evidence>
<dbReference type="InterPro" id="IPR047240">
    <property type="entry name" value="SANT_CDC5L_II"/>
</dbReference>
<dbReference type="GO" id="GO:0005681">
    <property type="term" value="C:spliceosomal complex"/>
    <property type="evidence" value="ECO:0007669"/>
    <property type="project" value="UniProtKB-KW"/>
</dbReference>
<evidence type="ECO:0000256" key="4">
    <source>
        <dbReference type="ARBA" id="ARBA00022728"/>
    </source>
</evidence>
<dbReference type="EMBL" id="JAUJYO010000021">
    <property type="protein sequence ID" value="KAK1283259.1"/>
    <property type="molecule type" value="Genomic_DNA"/>
</dbReference>
<dbReference type="SUPFAM" id="SSF51905">
    <property type="entry name" value="FAD/NAD(P)-binding domain"/>
    <property type="match status" value="1"/>
</dbReference>
<keyword evidence="7" id="KW-0508">mRNA splicing</keyword>
<evidence type="ECO:0000256" key="7">
    <source>
        <dbReference type="ARBA" id="ARBA00023187"/>
    </source>
</evidence>
<keyword evidence="5" id="KW-0677">Repeat</keyword>
<proteinExistence type="inferred from homology"/>
<dbReference type="GO" id="GO:0003677">
    <property type="term" value="F:DNA binding"/>
    <property type="evidence" value="ECO:0007669"/>
    <property type="project" value="UniProtKB-KW"/>
</dbReference>
<dbReference type="InterPro" id="IPR018203">
    <property type="entry name" value="GDP_dissociation_inhibitor"/>
</dbReference>
<dbReference type="Gene3D" id="3.30.519.10">
    <property type="entry name" value="Guanine Nucleotide Dissociation Inhibitor, domain 2"/>
    <property type="match status" value="1"/>
</dbReference>
<dbReference type="PANTHER" id="PTHR45885:SF1">
    <property type="entry name" value="CELL DIVISION CYCLE 5-LIKE PROTEIN"/>
    <property type="match status" value="1"/>
</dbReference>
<keyword evidence="6" id="KW-0238">DNA-binding</keyword>
<dbReference type="GO" id="GO:0005092">
    <property type="term" value="F:GDP-dissociation inhibitor activity"/>
    <property type="evidence" value="ECO:0007669"/>
    <property type="project" value="InterPro"/>
</dbReference>
<feature type="domain" description="Myb-like" evidence="9">
    <location>
        <begin position="77"/>
        <end position="126"/>
    </location>
</feature>
<dbReference type="Pfam" id="PF00996">
    <property type="entry name" value="GDI"/>
    <property type="match status" value="1"/>
</dbReference>
<dbReference type="InterPro" id="IPR017930">
    <property type="entry name" value="Myb_dom"/>
</dbReference>
<accession>A0AAV9C393</accession>
<dbReference type="Proteomes" id="UP001180020">
    <property type="component" value="Unassembled WGS sequence"/>
</dbReference>
<dbReference type="Gene3D" id="1.10.405.10">
    <property type="entry name" value="Guanine Nucleotide Dissociation Inhibitor, domain 1"/>
    <property type="match status" value="1"/>
</dbReference>
<dbReference type="AlphaFoldDB" id="A0AAV9C393"/>
<evidence type="ECO:0000259" key="9">
    <source>
        <dbReference type="PROSITE" id="PS50090"/>
    </source>
</evidence>
<evidence type="ECO:0000256" key="8">
    <source>
        <dbReference type="ARBA" id="ARBA00023242"/>
    </source>
</evidence>
<evidence type="ECO:0000256" key="5">
    <source>
        <dbReference type="ARBA" id="ARBA00022737"/>
    </source>
</evidence>
<comment type="similarity">
    <text evidence="1">Belongs to the Rab GDI family.</text>
</comment>
<gene>
    <name evidence="11" type="primary">CDC5</name>
    <name evidence="11" type="ORF">QJS10_CPB21g00054</name>
</gene>
<comment type="similarity">
    <text evidence="2">Belongs to the CEF1 family.</text>
</comment>
<evidence type="ECO:0000256" key="1">
    <source>
        <dbReference type="ARBA" id="ARBA00005593"/>
    </source>
</evidence>
<keyword evidence="11" id="KW-0132">Cell division</keyword>
<dbReference type="Pfam" id="PF00249">
    <property type="entry name" value="Myb_DNA-binding"/>
    <property type="match status" value="1"/>
</dbReference>
<keyword evidence="12" id="KW-1185">Reference proteome</keyword>
<evidence type="ECO:0000313" key="11">
    <source>
        <dbReference type="EMBL" id="KAK1283259.1"/>
    </source>
</evidence>
<dbReference type="GO" id="GO:0007264">
    <property type="term" value="P:small GTPase-mediated signal transduction"/>
    <property type="evidence" value="ECO:0007669"/>
    <property type="project" value="InterPro"/>
</dbReference>
<evidence type="ECO:0000256" key="2">
    <source>
        <dbReference type="ARBA" id="ARBA00010506"/>
    </source>
</evidence>
<evidence type="ECO:0000256" key="6">
    <source>
        <dbReference type="ARBA" id="ARBA00023125"/>
    </source>
</evidence>
<dbReference type="InterPro" id="IPR047242">
    <property type="entry name" value="CDC5L/Cef1"/>
</dbReference>
<keyword evidence="8" id="KW-0539">Nucleus</keyword>
<dbReference type="GO" id="GO:0051301">
    <property type="term" value="P:cell division"/>
    <property type="evidence" value="ECO:0007669"/>
    <property type="project" value="UniProtKB-KW"/>
</dbReference>
<dbReference type="InterPro" id="IPR009057">
    <property type="entry name" value="Homeodomain-like_sf"/>
</dbReference>
<dbReference type="Gene3D" id="1.10.10.60">
    <property type="entry name" value="Homeodomain-like"/>
    <property type="match status" value="1"/>
</dbReference>
<keyword evidence="11" id="KW-0131">Cell cycle</keyword>
<evidence type="ECO:0000313" key="12">
    <source>
        <dbReference type="Proteomes" id="UP001180020"/>
    </source>
</evidence>